<keyword evidence="19" id="KW-1185">Reference proteome</keyword>
<dbReference type="AlphaFoldDB" id="A0A4Q7NW99"/>
<dbReference type="PANTHER" id="PTHR32282:SF34">
    <property type="entry name" value="PENICILLIN-BINDING PROTEIN 1A"/>
    <property type="match status" value="1"/>
</dbReference>
<evidence type="ECO:0000256" key="7">
    <source>
        <dbReference type="ARBA" id="ARBA00022801"/>
    </source>
</evidence>
<comment type="caution">
    <text evidence="18">The sequence shown here is derived from an EMBL/GenBank/DDBJ whole genome shotgun (WGS) entry which is preliminary data.</text>
</comment>
<dbReference type="PANTHER" id="PTHR32282">
    <property type="entry name" value="BINDING PROTEIN TRANSPEPTIDASE, PUTATIVE-RELATED"/>
    <property type="match status" value="1"/>
</dbReference>
<comment type="catalytic activity">
    <reaction evidence="12">
        <text>Preferential cleavage: (Ac)2-L-Lys-D-Ala-|-D-Ala. Also transpeptidation of peptidyl-alanyl moieties that are N-acyl substituents of D-alanine.</text>
        <dbReference type="EC" id="3.4.16.4"/>
    </reaction>
</comment>
<accession>A0A4Q7NW99</accession>
<dbReference type="GO" id="GO:0006508">
    <property type="term" value="P:proteolysis"/>
    <property type="evidence" value="ECO:0007669"/>
    <property type="project" value="UniProtKB-KW"/>
</dbReference>
<evidence type="ECO:0000256" key="2">
    <source>
        <dbReference type="ARBA" id="ARBA00007739"/>
    </source>
</evidence>
<dbReference type="SUPFAM" id="SSF53955">
    <property type="entry name" value="Lysozyme-like"/>
    <property type="match status" value="1"/>
</dbReference>
<evidence type="ECO:0000256" key="6">
    <source>
        <dbReference type="ARBA" id="ARBA00022679"/>
    </source>
</evidence>
<dbReference type="InterPro" id="IPR050396">
    <property type="entry name" value="Glycosyltr_51/Transpeptidase"/>
</dbReference>
<evidence type="ECO:0000256" key="8">
    <source>
        <dbReference type="ARBA" id="ARBA00022960"/>
    </source>
</evidence>
<evidence type="ECO:0000313" key="18">
    <source>
        <dbReference type="EMBL" id="RZS91178.1"/>
    </source>
</evidence>
<keyword evidence="4" id="KW-0645">Protease</keyword>
<evidence type="ECO:0000259" key="17">
    <source>
        <dbReference type="Pfam" id="PF00912"/>
    </source>
</evidence>
<keyword evidence="3 18" id="KW-0121">Carboxypeptidase</keyword>
<evidence type="ECO:0000256" key="15">
    <source>
        <dbReference type="SAM" id="Phobius"/>
    </source>
</evidence>
<evidence type="ECO:0000256" key="3">
    <source>
        <dbReference type="ARBA" id="ARBA00022645"/>
    </source>
</evidence>
<evidence type="ECO:0000256" key="11">
    <source>
        <dbReference type="ARBA" id="ARBA00023316"/>
    </source>
</evidence>
<keyword evidence="9" id="KW-0573">Peptidoglycan synthesis</keyword>
<dbReference type="FunFam" id="1.10.3810.10:FF:000001">
    <property type="entry name" value="Penicillin-binding protein 1A"/>
    <property type="match status" value="1"/>
</dbReference>
<evidence type="ECO:0000256" key="5">
    <source>
        <dbReference type="ARBA" id="ARBA00022676"/>
    </source>
</evidence>
<dbReference type="Proteomes" id="UP000293638">
    <property type="component" value="Unassembled WGS sequence"/>
</dbReference>
<keyword evidence="15" id="KW-0812">Transmembrane</keyword>
<evidence type="ECO:0000256" key="4">
    <source>
        <dbReference type="ARBA" id="ARBA00022670"/>
    </source>
</evidence>
<comment type="similarity">
    <text evidence="1">In the C-terminal section; belongs to the transpeptidase family.</text>
</comment>
<feature type="domain" description="Glycosyl transferase family 51" evidence="17">
    <location>
        <begin position="69"/>
        <end position="257"/>
    </location>
</feature>
<dbReference type="GO" id="GO:0071555">
    <property type="term" value="P:cell wall organization"/>
    <property type="evidence" value="ECO:0007669"/>
    <property type="project" value="UniProtKB-KW"/>
</dbReference>
<evidence type="ECO:0000256" key="12">
    <source>
        <dbReference type="ARBA" id="ARBA00034000"/>
    </source>
</evidence>
<keyword evidence="15" id="KW-1133">Transmembrane helix</keyword>
<dbReference type="GO" id="GO:0030288">
    <property type="term" value="C:outer membrane-bounded periplasmic space"/>
    <property type="evidence" value="ECO:0007669"/>
    <property type="project" value="TreeGrafter"/>
</dbReference>
<proteinExistence type="inferred from homology"/>
<dbReference type="SUPFAM" id="SSF56601">
    <property type="entry name" value="beta-lactamase/transpeptidase-like"/>
    <property type="match status" value="1"/>
</dbReference>
<feature type="transmembrane region" description="Helical" evidence="15">
    <location>
        <begin position="26"/>
        <end position="45"/>
    </location>
</feature>
<dbReference type="GO" id="GO:0009252">
    <property type="term" value="P:peptidoglycan biosynthetic process"/>
    <property type="evidence" value="ECO:0007669"/>
    <property type="project" value="UniProtKB-KW"/>
</dbReference>
<dbReference type="InterPro" id="IPR023346">
    <property type="entry name" value="Lysozyme-like_dom_sf"/>
</dbReference>
<evidence type="ECO:0000259" key="16">
    <source>
        <dbReference type="Pfam" id="PF00905"/>
    </source>
</evidence>
<dbReference type="GO" id="GO:0008658">
    <property type="term" value="F:penicillin binding"/>
    <property type="evidence" value="ECO:0007669"/>
    <property type="project" value="InterPro"/>
</dbReference>
<dbReference type="GO" id="GO:0008360">
    <property type="term" value="P:regulation of cell shape"/>
    <property type="evidence" value="ECO:0007669"/>
    <property type="project" value="UniProtKB-KW"/>
</dbReference>
<dbReference type="EMBL" id="SGXD01000001">
    <property type="protein sequence ID" value="RZS91178.1"/>
    <property type="molecule type" value="Genomic_DNA"/>
</dbReference>
<evidence type="ECO:0000256" key="13">
    <source>
        <dbReference type="ARBA" id="ARBA00049902"/>
    </source>
</evidence>
<dbReference type="GO" id="GO:0008955">
    <property type="term" value="F:peptidoglycan glycosyltransferase activity"/>
    <property type="evidence" value="ECO:0007669"/>
    <property type="project" value="UniProtKB-EC"/>
</dbReference>
<evidence type="ECO:0000256" key="9">
    <source>
        <dbReference type="ARBA" id="ARBA00022984"/>
    </source>
</evidence>
<evidence type="ECO:0000256" key="1">
    <source>
        <dbReference type="ARBA" id="ARBA00007090"/>
    </source>
</evidence>
<feature type="compositionally biased region" description="Low complexity" evidence="14">
    <location>
        <begin position="728"/>
        <end position="738"/>
    </location>
</feature>
<comment type="similarity">
    <text evidence="2">In the N-terminal section; belongs to the glycosyltransferase 51 family.</text>
</comment>
<gene>
    <name evidence="18" type="ORF">EV189_0412</name>
</gene>
<dbReference type="Pfam" id="PF00905">
    <property type="entry name" value="Transpeptidase"/>
    <property type="match status" value="1"/>
</dbReference>
<reference evidence="18 19" key="1">
    <citation type="submission" date="2019-02" db="EMBL/GenBank/DDBJ databases">
        <title>Genomic Encyclopedia of Type Strains, Phase IV (KMG-IV): sequencing the most valuable type-strain genomes for metagenomic binning, comparative biology and taxonomic classification.</title>
        <authorList>
            <person name="Goeker M."/>
        </authorList>
    </citation>
    <scope>NUCLEOTIDE SEQUENCE [LARGE SCALE GENOMIC DNA]</scope>
    <source>
        <strain evidence="18 19">DSM 45622</strain>
    </source>
</reference>
<dbReference type="Gene3D" id="1.10.3810.10">
    <property type="entry name" value="Biosynthetic peptidoglycan transglycosylase-like"/>
    <property type="match status" value="1"/>
</dbReference>
<organism evidence="18 19">
    <name type="scientific">Motilibacter rhizosphaerae</name>
    <dbReference type="NCBI Taxonomy" id="598652"/>
    <lineage>
        <taxon>Bacteria</taxon>
        <taxon>Bacillati</taxon>
        <taxon>Actinomycetota</taxon>
        <taxon>Actinomycetes</taxon>
        <taxon>Motilibacterales</taxon>
        <taxon>Motilibacteraceae</taxon>
        <taxon>Motilibacter</taxon>
    </lineage>
</organism>
<dbReference type="InterPro" id="IPR036950">
    <property type="entry name" value="PBP_transglycosylase"/>
</dbReference>
<keyword evidence="11" id="KW-0961">Cell wall biogenesis/degradation</keyword>
<keyword evidence="7" id="KW-0378">Hydrolase</keyword>
<keyword evidence="8" id="KW-0133">Cell shape</keyword>
<feature type="compositionally biased region" description="Low complexity" evidence="14">
    <location>
        <begin position="668"/>
        <end position="687"/>
    </location>
</feature>
<sequence length="738" mass="78182">MDTRIIDYPRAGRRWPWKLIPSWRQVLLLGLVGVAVVLGAFAYAYQAIAIPEADKAAVAQSTQVFWSNGDFLGQFSGGSNRTNVAIKNVPPVLEHAVISAEDRDFYQNRGISPRGIARALVSNLTSDSKGQGGSTITQQFVRNYYQDVGSQKTYQRKVREAILAIKINQEKSKDQILQDYLNTIWWGRRSYGLQAAAKAWFPRGANDYKSLTLDQSAFLAAVIQAPDTFDYQRADGTIDATRQARAKARFDYVIAGMLKKGWITQQQAQEAKLPQLARPSRTNYYKGTNGYLLDYVHAQLQAETGWSDEQIEGGGYRIITTLDKDAQAAAVQAMKPKKDGGQFPDDASDVHAGLASIDVKTGRLIAMYGGPDYLKRQINDAVHGRAPGSSFKPFALAAGLKDGLSLYSTFWGNSPLPSTKTRNEFGQSYGSHVSLLYGLQESINTVYVDEAQQIGPKKVKAAIEAAGIPADTPGLQAVPSIPLGTADVSPLQMALGYSAFANHGVRAEAPQVIDHVFQATHPKRVTKPDATKTVKAFDGDVAADVTFALHKVVTSGTGTAALGVGAPVAAKTGTNGVQDNTLSAWFVGFTPTVATAVDFYRGDGLQDLDGVGGDTHRAFFGGGFPASVWTAYMKAVSAMPAYAPKGDFPPLACVNCNGRGGGAVTSEPSAGTSSGPQPSSSPTASAPAPSPSASPTPSAPVQPSPSPSPSRSTPAEPPVEAPGGGATPGAAAPQAQKR</sequence>
<feature type="compositionally biased region" description="Pro residues" evidence="14">
    <location>
        <begin position="688"/>
        <end position="708"/>
    </location>
</feature>
<dbReference type="GO" id="GO:0009002">
    <property type="term" value="F:serine-type D-Ala-D-Ala carboxypeptidase activity"/>
    <property type="evidence" value="ECO:0007669"/>
    <property type="project" value="UniProtKB-EC"/>
</dbReference>
<comment type="catalytic activity">
    <reaction evidence="13">
        <text>[GlcNAc-(1-&gt;4)-Mur2Ac(oyl-L-Ala-gamma-D-Glu-L-Lys-D-Ala-D-Ala)](n)-di-trans,octa-cis-undecaprenyl diphosphate + beta-D-GlcNAc-(1-&gt;4)-Mur2Ac(oyl-L-Ala-gamma-D-Glu-L-Lys-D-Ala-D-Ala)-di-trans,octa-cis-undecaprenyl diphosphate = [GlcNAc-(1-&gt;4)-Mur2Ac(oyl-L-Ala-gamma-D-Glu-L-Lys-D-Ala-D-Ala)](n+1)-di-trans,octa-cis-undecaprenyl diphosphate + di-trans,octa-cis-undecaprenyl diphosphate + H(+)</text>
        <dbReference type="Rhea" id="RHEA:23708"/>
        <dbReference type="Rhea" id="RHEA-COMP:9602"/>
        <dbReference type="Rhea" id="RHEA-COMP:9603"/>
        <dbReference type="ChEBI" id="CHEBI:15378"/>
        <dbReference type="ChEBI" id="CHEBI:58405"/>
        <dbReference type="ChEBI" id="CHEBI:60033"/>
        <dbReference type="ChEBI" id="CHEBI:78435"/>
        <dbReference type="EC" id="2.4.99.28"/>
    </reaction>
</comment>
<dbReference type="InterPro" id="IPR001460">
    <property type="entry name" value="PCN-bd_Tpept"/>
</dbReference>
<keyword evidence="15" id="KW-0472">Membrane</keyword>
<protein>
    <submittedName>
        <fullName evidence="18">Membrane peptidoglycan carboxypeptidase</fullName>
    </submittedName>
</protein>
<keyword evidence="5" id="KW-0328">Glycosyltransferase</keyword>
<dbReference type="InterPro" id="IPR001264">
    <property type="entry name" value="Glyco_trans_51"/>
</dbReference>
<dbReference type="Gene3D" id="3.40.710.10">
    <property type="entry name" value="DD-peptidase/beta-lactamase superfamily"/>
    <property type="match status" value="1"/>
</dbReference>
<evidence type="ECO:0000256" key="10">
    <source>
        <dbReference type="ARBA" id="ARBA00023268"/>
    </source>
</evidence>
<feature type="domain" description="Penicillin-binding protein transpeptidase" evidence="16">
    <location>
        <begin position="357"/>
        <end position="592"/>
    </location>
</feature>
<dbReference type="InterPro" id="IPR012338">
    <property type="entry name" value="Beta-lactam/transpept-like"/>
</dbReference>
<evidence type="ECO:0000313" key="19">
    <source>
        <dbReference type="Proteomes" id="UP000293638"/>
    </source>
</evidence>
<dbReference type="Pfam" id="PF00912">
    <property type="entry name" value="Transgly"/>
    <property type="match status" value="1"/>
</dbReference>
<evidence type="ECO:0000256" key="14">
    <source>
        <dbReference type="SAM" id="MobiDB-lite"/>
    </source>
</evidence>
<keyword evidence="10" id="KW-0511">Multifunctional enzyme</keyword>
<keyword evidence="6" id="KW-0808">Transferase</keyword>
<name>A0A4Q7NW99_9ACTN</name>
<feature type="region of interest" description="Disordered" evidence="14">
    <location>
        <begin position="662"/>
        <end position="738"/>
    </location>
</feature>